<evidence type="ECO:0000259" key="1">
    <source>
        <dbReference type="Pfam" id="PF01425"/>
    </source>
</evidence>
<dbReference type="Proteomes" id="UP000652691">
    <property type="component" value="Unassembled WGS sequence"/>
</dbReference>
<dbReference type="AlphaFoldDB" id="N9R5V9"/>
<dbReference type="GO" id="GO:0003824">
    <property type="term" value="F:catalytic activity"/>
    <property type="evidence" value="ECO:0007669"/>
    <property type="project" value="InterPro"/>
</dbReference>
<dbReference type="STRING" id="1217698.F888_03039"/>
<dbReference type="EMBL" id="APSA01000007">
    <property type="protein sequence ID" value="ENX37696.1"/>
    <property type="molecule type" value="Genomic_DNA"/>
</dbReference>
<evidence type="ECO:0000313" key="5">
    <source>
        <dbReference type="Proteomes" id="UP000652691"/>
    </source>
</evidence>
<gene>
    <name evidence="2" type="ORF">F888_03039</name>
    <name evidence="3" type="ORF">GCM10007354_02750</name>
</gene>
<dbReference type="InterPro" id="IPR023631">
    <property type="entry name" value="Amidase_dom"/>
</dbReference>
<reference evidence="3" key="3">
    <citation type="submission" date="2024-03" db="EMBL/GenBank/DDBJ databases">
        <authorList>
            <person name="Sun Q."/>
            <person name="Sedlacek I."/>
        </authorList>
    </citation>
    <scope>NUCLEOTIDE SEQUENCE</scope>
    <source>
        <strain evidence="3">CCM 8635</strain>
    </source>
</reference>
<proteinExistence type="predicted"/>
<dbReference type="InterPro" id="IPR036928">
    <property type="entry name" value="AS_sf"/>
</dbReference>
<sequence>MSHTSELASFSAVKLKKMIEKKQISPVELTQIYIDRIIKIDPKINSFCAKNYEQALADAKSQEQQLMAGQARGLLFGLPIGIKDLEDTQNLNTTYGSLAYQHYVPKADNELVQRVRHAGAIILGKTNVPDMGAGANTRNPVWGATGNPFNPSLNAGGSSGGSAAALAASLAPLCTGSDTGGSLRIPAALCGIYGLRPSAGLVPSQRKPLGWTPISVVGPMGRNVEDTWLQLAATIGLSKNDPLSYDTQMSADIRDLPPVDLSKLRVAYTEDFGCCEVDNDIRQVFRNKIQKISKLFQSCEEIQFNLDDAHRCFDVLRAEAFVAGLQNTYEKNPELLGPNPRMNYEMGANMKLTDCIWAQKTQTQYFKDFQKLFDQYDLILSPVTPVSPFSWQNLYLSEVNGRPLENYYRWLSLTYVVTLMTNPALSFPLGRDHLNMPFGLQMIAGFREDTTLLRMADALAQHCEHDPDLAQPQLDLSALMQTQTDFKTGIVDTSQISKIEYDHTASAV</sequence>
<comment type="caution">
    <text evidence="2">The sequence shown here is derived from an EMBL/GenBank/DDBJ whole genome shotgun (WGS) entry which is preliminary data.</text>
</comment>
<evidence type="ECO:0000313" key="3">
    <source>
        <dbReference type="EMBL" id="GGH25781.1"/>
    </source>
</evidence>
<name>N9R5V9_9GAMM</name>
<reference evidence="2 4" key="1">
    <citation type="submission" date="2013-02" db="EMBL/GenBank/DDBJ databases">
        <title>The Genome Sequence of Acinetobacter sp. NIPH 3623.</title>
        <authorList>
            <consortium name="The Broad Institute Genome Sequencing Platform"/>
            <consortium name="The Broad Institute Genome Sequencing Center for Infectious Disease"/>
            <person name="Cerqueira G."/>
            <person name="Feldgarden M."/>
            <person name="Courvalin P."/>
            <person name="Perichon B."/>
            <person name="Grillot-Courvalin C."/>
            <person name="Clermont D."/>
            <person name="Rocha E."/>
            <person name="Yoon E.-J."/>
            <person name="Nemec A."/>
            <person name="Walker B."/>
            <person name="Young S.K."/>
            <person name="Zeng Q."/>
            <person name="Gargeya S."/>
            <person name="Fitzgerald M."/>
            <person name="Haas B."/>
            <person name="Abouelleil A."/>
            <person name="Alvarado L."/>
            <person name="Arachchi H.M."/>
            <person name="Berlin A.M."/>
            <person name="Chapman S.B."/>
            <person name="Dewar J."/>
            <person name="Goldberg J."/>
            <person name="Griggs A."/>
            <person name="Gujja S."/>
            <person name="Hansen M."/>
            <person name="Howarth C."/>
            <person name="Imamovic A."/>
            <person name="Larimer J."/>
            <person name="McCowan C."/>
            <person name="Murphy C."/>
            <person name="Neiman D."/>
            <person name="Pearson M."/>
            <person name="Priest M."/>
            <person name="Roberts A."/>
            <person name="Saif S."/>
            <person name="Shea T."/>
            <person name="Sisk P."/>
            <person name="Sykes S."/>
            <person name="Wortman J."/>
            <person name="Nusbaum C."/>
            <person name="Birren B."/>
        </authorList>
    </citation>
    <scope>NUCLEOTIDE SEQUENCE [LARGE SCALE GENOMIC DNA]</scope>
    <source>
        <strain evidence="2 4">NIPH 3623</strain>
    </source>
</reference>
<evidence type="ECO:0000313" key="2">
    <source>
        <dbReference type="EMBL" id="ENX37696.1"/>
    </source>
</evidence>
<dbReference type="Gene3D" id="3.90.1300.10">
    <property type="entry name" value="Amidase signature (AS) domain"/>
    <property type="match status" value="1"/>
</dbReference>
<dbReference type="PANTHER" id="PTHR11895">
    <property type="entry name" value="TRANSAMIDASE"/>
    <property type="match status" value="1"/>
</dbReference>
<dbReference type="SUPFAM" id="SSF75304">
    <property type="entry name" value="Amidase signature (AS) enzymes"/>
    <property type="match status" value="1"/>
</dbReference>
<evidence type="ECO:0000313" key="4">
    <source>
        <dbReference type="Proteomes" id="UP000013200"/>
    </source>
</evidence>
<dbReference type="InterPro" id="IPR000120">
    <property type="entry name" value="Amidase"/>
</dbReference>
<dbReference type="Proteomes" id="UP000013200">
    <property type="component" value="Unassembled WGS sequence"/>
</dbReference>
<dbReference type="HOGENOM" id="CLU_009600_0_4_6"/>
<organism evidence="2 4">
    <name type="scientific">Acinetobacter courvalinii</name>
    <dbReference type="NCBI Taxonomy" id="280147"/>
    <lineage>
        <taxon>Bacteria</taxon>
        <taxon>Pseudomonadati</taxon>
        <taxon>Pseudomonadota</taxon>
        <taxon>Gammaproteobacteria</taxon>
        <taxon>Moraxellales</taxon>
        <taxon>Moraxellaceae</taxon>
        <taxon>Acinetobacter</taxon>
    </lineage>
</organism>
<feature type="domain" description="Amidase" evidence="1">
    <location>
        <begin position="28"/>
        <end position="453"/>
    </location>
</feature>
<dbReference type="Pfam" id="PF01425">
    <property type="entry name" value="Amidase"/>
    <property type="match status" value="1"/>
</dbReference>
<keyword evidence="4" id="KW-1185">Reference proteome</keyword>
<dbReference type="PATRIC" id="fig|1217698.3.peg.2968"/>
<dbReference type="EMBL" id="BMDA01000001">
    <property type="protein sequence ID" value="GGH25781.1"/>
    <property type="molecule type" value="Genomic_DNA"/>
</dbReference>
<dbReference type="GeneID" id="80102854"/>
<accession>N9R5V9</accession>
<dbReference type="PANTHER" id="PTHR11895:SF76">
    <property type="entry name" value="INDOLEACETAMIDE HYDROLASE"/>
    <property type="match status" value="1"/>
</dbReference>
<protein>
    <submittedName>
        <fullName evidence="3">Amidase</fullName>
    </submittedName>
</protein>
<reference evidence="3 5" key="2">
    <citation type="journal article" date="2014" name="Int. J. Syst. Evol. Microbiol.">
        <title>Complete genome sequence of Corynebacterium casei LMG S-19264T (=DSM 44701T), isolated from a smear-ripened cheese.</title>
        <authorList>
            <consortium name="US DOE Joint Genome Institute (JGI-PGF)"/>
            <person name="Walter F."/>
            <person name="Albersmeier A."/>
            <person name="Kalinowski J."/>
            <person name="Ruckert C."/>
        </authorList>
    </citation>
    <scope>NUCLEOTIDE SEQUENCE [LARGE SCALE GENOMIC DNA]</scope>
    <source>
        <strain evidence="3 5">CCM 8635</strain>
    </source>
</reference>
<dbReference type="RefSeq" id="WP_005287804.1">
    <property type="nucleotide sequence ID" value="NZ_BMDA01000001.1"/>
</dbReference>